<feature type="domain" description="Glycosyltransferase 2-like" evidence="3">
    <location>
        <begin position="3"/>
        <end position="160"/>
    </location>
</feature>
<dbReference type="Proteomes" id="UP001652461">
    <property type="component" value="Unassembled WGS sequence"/>
</dbReference>
<protein>
    <submittedName>
        <fullName evidence="4">Glycosyltransferase</fullName>
    </submittedName>
</protein>
<evidence type="ECO:0000313" key="5">
    <source>
        <dbReference type="Proteomes" id="UP001652461"/>
    </source>
</evidence>
<dbReference type="Pfam" id="PF00535">
    <property type="entry name" value="Glycos_transf_2"/>
    <property type="match status" value="1"/>
</dbReference>
<organism evidence="4 5">
    <name type="scientific">Laedolimicola ammoniilytica</name>
    <dbReference type="NCBI Taxonomy" id="2981771"/>
    <lineage>
        <taxon>Bacteria</taxon>
        <taxon>Bacillati</taxon>
        <taxon>Bacillota</taxon>
        <taxon>Clostridia</taxon>
        <taxon>Lachnospirales</taxon>
        <taxon>Lachnospiraceae</taxon>
        <taxon>Laedolimicola</taxon>
    </lineage>
</organism>
<evidence type="ECO:0000259" key="3">
    <source>
        <dbReference type="Pfam" id="PF00535"/>
    </source>
</evidence>
<gene>
    <name evidence="4" type="ORF">OCV63_12255</name>
</gene>
<dbReference type="Gene3D" id="3.90.550.10">
    <property type="entry name" value="Spore Coat Polysaccharide Biosynthesis Protein SpsA, Chain A"/>
    <property type="match status" value="1"/>
</dbReference>
<dbReference type="InterPro" id="IPR029044">
    <property type="entry name" value="Nucleotide-diphossugar_trans"/>
</dbReference>
<evidence type="ECO:0000256" key="1">
    <source>
        <dbReference type="ARBA" id="ARBA00022676"/>
    </source>
</evidence>
<dbReference type="CDD" id="cd00761">
    <property type="entry name" value="Glyco_tranf_GTA_type"/>
    <property type="match status" value="1"/>
</dbReference>
<dbReference type="InterPro" id="IPR001173">
    <property type="entry name" value="Glyco_trans_2-like"/>
</dbReference>
<evidence type="ECO:0000256" key="2">
    <source>
        <dbReference type="ARBA" id="ARBA00022679"/>
    </source>
</evidence>
<sequence>MVSIIVPVYKSRDTLTRCVESLQNQTAADLEILLVDDGSPDGSGELCRELAGHDARIRVIHKENGGVSSARNAGIREAKGEYLIFTDSDDYVEPDMVEKLLDGIGEGDIAICGFHHHYQGRDVIRIPEVPGQNGEENFLALYGQGFLNMPWNKLYKRELAGRFDESLSLGEDLLFNLDYLRKTDGIALVKAPLCHYMQDETGESLSSQKRENRLALAKCIWRETSDFYRELAGHEDESGVINARLIQDVLDDVEGLPFDEERTKKEKLEVIDRYCRDAELHSAGANAALKALDYQMIHFCMRRGWKRLTYELCELRAMLVRAKRASVEEEKEAEHE</sequence>
<keyword evidence="1" id="KW-0328">Glycosyltransferase</keyword>
<comment type="caution">
    <text evidence="4">The sequence shown here is derived from an EMBL/GenBank/DDBJ whole genome shotgun (WGS) entry which is preliminary data.</text>
</comment>
<accession>A0ABT2RZH8</accession>
<dbReference type="PANTHER" id="PTHR22916:SF51">
    <property type="entry name" value="GLYCOSYLTRANSFERASE EPSH-RELATED"/>
    <property type="match status" value="1"/>
</dbReference>
<dbReference type="SUPFAM" id="SSF53448">
    <property type="entry name" value="Nucleotide-diphospho-sugar transferases"/>
    <property type="match status" value="1"/>
</dbReference>
<name>A0ABT2RZH8_9FIRM</name>
<reference evidence="4 5" key="1">
    <citation type="journal article" date="2021" name="ISME Commun">
        <title>Automated analysis of genomic sequences facilitates high-throughput and comprehensive description of bacteria.</title>
        <authorList>
            <person name="Hitch T.C.A."/>
        </authorList>
    </citation>
    <scope>NUCLEOTIDE SEQUENCE [LARGE SCALE GENOMIC DNA]</scope>
    <source>
        <strain evidence="4 5">Sanger_04</strain>
    </source>
</reference>
<proteinExistence type="predicted"/>
<dbReference type="EMBL" id="JAOQKC010000017">
    <property type="protein sequence ID" value="MCU6697658.1"/>
    <property type="molecule type" value="Genomic_DNA"/>
</dbReference>
<evidence type="ECO:0000313" key="4">
    <source>
        <dbReference type="EMBL" id="MCU6697658.1"/>
    </source>
</evidence>
<dbReference type="RefSeq" id="WP_158364273.1">
    <property type="nucleotide sequence ID" value="NZ_JAOQKC010000017.1"/>
</dbReference>
<dbReference type="PANTHER" id="PTHR22916">
    <property type="entry name" value="GLYCOSYLTRANSFERASE"/>
    <property type="match status" value="1"/>
</dbReference>
<keyword evidence="2" id="KW-0808">Transferase</keyword>
<keyword evidence="5" id="KW-1185">Reference proteome</keyword>